<feature type="compositionally biased region" description="Low complexity" evidence="1">
    <location>
        <begin position="577"/>
        <end position="589"/>
    </location>
</feature>
<dbReference type="RefSeq" id="NP_640321.1">
    <property type="nucleotide sequence ID" value="NC_003907.2"/>
</dbReference>
<dbReference type="EMBL" id="AY095314">
    <property type="protein sequence ID" value="AAM28399.1"/>
    <property type="molecule type" value="Genomic_DNA"/>
</dbReference>
<accession>Q8LT44</accession>
<evidence type="ECO:0000313" key="3">
    <source>
        <dbReference type="Proteomes" id="UP000001794"/>
    </source>
</evidence>
<dbReference type="GeneID" id="956054"/>
<evidence type="ECO:0008006" key="4">
    <source>
        <dbReference type="Google" id="ProtNLM"/>
    </source>
</evidence>
<name>Q8LT44_9CAUD</name>
<reference evidence="2 3" key="1">
    <citation type="journal article" date="2003" name="Virology">
        <title>The complete sequence of marine bacteriophage VpV262 infecting vibrio parahaemolyticus indicates that an ancestral component of a T7 viral supergroup is widespread in the marine environment.</title>
        <authorList>
            <person name="Hardies S.C."/>
            <person name="Comeau A.M."/>
            <person name="Serwer P."/>
            <person name="Suttle C.A."/>
        </authorList>
    </citation>
    <scope>NUCLEOTIDE SEQUENCE</scope>
</reference>
<dbReference type="KEGG" id="vg:956054"/>
<evidence type="ECO:0000256" key="1">
    <source>
        <dbReference type="SAM" id="MobiDB-lite"/>
    </source>
</evidence>
<dbReference type="OrthoDB" id="2894at10239"/>
<sequence>MSTDIKTLQKMLEGRDDDRAFIDELVVLFTNMENARAQKDREDKELMDYIDATDTRKTSNSKLPFKNSTTINKLAHLHLMITTSYMEHLLPNRNWVDFVGFDNDSVNAEKREIARSYVRGKVEASNLEGVIERMVDDFAVRGFCVAHTRHVKRMTVTAENQVIKNYSGTVTERLSPSDVFWDVTADSLPKAAKCIRQLYTLGSLKREIEEGTFPLMSMEDFQKLREERRTIREALADGYNGRRKFDSLHKKGYGSMMNYINEGVVEVLTFMGDFYDEENDELWNNYEITVIDRKIIGRKQSKDTWDGSQNLHIAVYEFQKDTLCPIGPLHRLTGMQYKLDKRENFREDLHDRFLHPSLKKVGDVREKGMRGGPNHVFEVEETGDVQYMTPPAEVLQPDNQLSITLQLMEDLSGAPKESIGQRTAGEKTKFEVQLLDQGQNKVFRRKVKKFERELLTPVLNDYLEQGRNHLDASDTIKTFNSELGTATFLDITADDLNLNGQMVAQGATLFAEKANTLQNLNAILGGPLGAALAPHMSRTKLFNAVEYLGDLDAYGIFTFGIGVQEDQQLARMAQKSTQQTEETALTQEEVGGPTTDTGQ</sequence>
<feature type="region of interest" description="Disordered" evidence="1">
    <location>
        <begin position="572"/>
        <end position="599"/>
    </location>
</feature>
<proteinExistence type="predicted"/>
<dbReference type="Proteomes" id="UP000001794">
    <property type="component" value="Segment"/>
</dbReference>
<evidence type="ECO:0000313" key="2">
    <source>
        <dbReference type="EMBL" id="AAM28399.1"/>
    </source>
</evidence>
<organism evidence="2 3">
    <name type="scientific">Vibrio phage VpV262</name>
    <dbReference type="NCBI Taxonomy" id="2907796"/>
    <lineage>
        <taxon>Viruses</taxon>
        <taxon>Duplodnaviria</taxon>
        <taxon>Heunggongvirae</taxon>
        <taxon>Uroviricota</taxon>
        <taxon>Caudoviricetes</taxon>
        <taxon>Zobellviridae</taxon>
        <taxon>Vipivirus</taxon>
        <taxon>Vipivirus canadense</taxon>
    </lineage>
</organism>
<protein>
    <recommendedName>
        <fullName evidence="4">Portal protein</fullName>
    </recommendedName>
</protein>
<keyword evidence="3" id="KW-1185">Reference proteome</keyword>